<keyword evidence="4 9" id="KW-0762">Sugar transport</keyword>
<evidence type="ECO:0000256" key="2">
    <source>
        <dbReference type="ARBA" id="ARBA00007809"/>
    </source>
</evidence>
<dbReference type="Gene3D" id="1.20.1280.290">
    <property type="match status" value="2"/>
</dbReference>
<keyword evidence="7 9" id="KW-1133">Transmembrane helix</keyword>
<dbReference type="EMBL" id="CAXHTA020000007">
    <property type="protein sequence ID" value="CAL5222957.1"/>
    <property type="molecule type" value="Genomic_DNA"/>
</dbReference>
<name>A0ABP1FZF2_9CHLO</name>
<dbReference type="PANTHER" id="PTHR10791">
    <property type="entry name" value="RAG1-ACTIVATING PROTEIN 1"/>
    <property type="match status" value="1"/>
</dbReference>
<feature type="transmembrane region" description="Helical" evidence="9">
    <location>
        <begin position="67"/>
        <end position="88"/>
    </location>
</feature>
<comment type="similarity">
    <text evidence="2 9">Belongs to the SWEET sugar transporter family.</text>
</comment>
<protein>
    <recommendedName>
        <fullName evidence="9">Bidirectional sugar transporter SWEET</fullName>
    </recommendedName>
</protein>
<dbReference type="PANTHER" id="PTHR10791:SF224">
    <property type="entry name" value="SUGAR TRANSPORTER SWEET"/>
    <property type="match status" value="1"/>
</dbReference>
<evidence type="ECO:0000256" key="1">
    <source>
        <dbReference type="ARBA" id="ARBA00004127"/>
    </source>
</evidence>
<evidence type="ECO:0000256" key="3">
    <source>
        <dbReference type="ARBA" id="ARBA00022448"/>
    </source>
</evidence>
<evidence type="ECO:0000256" key="4">
    <source>
        <dbReference type="ARBA" id="ARBA00022597"/>
    </source>
</evidence>
<dbReference type="InterPro" id="IPR004316">
    <property type="entry name" value="SWEET_rpt"/>
</dbReference>
<evidence type="ECO:0000256" key="7">
    <source>
        <dbReference type="ARBA" id="ARBA00022989"/>
    </source>
</evidence>
<comment type="caution">
    <text evidence="9">Lacks conserved residue(s) required for the propagation of feature annotation.</text>
</comment>
<feature type="transmembrane region" description="Helical" evidence="9">
    <location>
        <begin position="130"/>
        <end position="150"/>
    </location>
</feature>
<feature type="transmembrane region" description="Helical" evidence="9">
    <location>
        <begin position="162"/>
        <end position="181"/>
    </location>
</feature>
<evidence type="ECO:0000313" key="10">
    <source>
        <dbReference type="EMBL" id="CAL5222957.1"/>
    </source>
</evidence>
<evidence type="ECO:0000313" key="11">
    <source>
        <dbReference type="Proteomes" id="UP001497392"/>
    </source>
</evidence>
<evidence type="ECO:0000256" key="5">
    <source>
        <dbReference type="ARBA" id="ARBA00022692"/>
    </source>
</evidence>
<comment type="caution">
    <text evidence="10">The sequence shown here is derived from an EMBL/GenBank/DDBJ whole genome shotgun (WGS) entry which is preliminary data.</text>
</comment>
<dbReference type="Proteomes" id="UP001497392">
    <property type="component" value="Unassembled WGS sequence"/>
</dbReference>
<organism evidence="10 11">
    <name type="scientific">Coccomyxa viridis</name>
    <dbReference type="NCBI Taxonomy" id="1274662"/>
    <lineage>
        <taxon>Eukaryota</taxon>
        <taxon>Viridiplantae</taxon>
        <taxon>Chlorophyta</taxon>
        <taxon>core chlorophytes</taxon>
        <taxon>Trebouxiophyceae</taxon>
        <taxon>Trebouxiophyceae incertae sedis</taxon>
        <taxon>Coccomyxaceae</taxon>
        <taxon>Coccomyxa</taxon>
    </lineage>
</organism>
<evidence type="ECO:0000256" key="6">
    <source>
        <dbReference type="ARBA" id="ARBA00022737"/>
    </source>
</evidence>
<keyword evidence="5 9" id="KW-0812">Transmembrane</keyword>
<feature type="transmembrane region" description="Helical" evidence="9">
    <location>
        <begin position="6"/>
        <end position="31"/>
    </location>
</feature>
<dbReference type="Pfam" id="PF03083">
    <property type="entry name" value="MtN3_slv"/>
    <property type="match status" value="1"/>
</dbReference>
<gene>
    <name evidence="10" type="primary">g5398</name>
    <name evidence="10" type="ORF">VP750_LOCUS4616</name>
</gene>
<reference evidence="10 11" key="1">
    <citation type="submission" date="2024-06" db="EMBL/GenBank/DDBJ databases">
        <authorList>
            <person name="Kraege A."/>
            <person name="Thomma B."/>
        </authorList>
    </citation>
    <scope>NUCLEOTIDE SEQUENCE [LARGE SCALE GENOMIC DNA]</scope>
</reference>
<comment type="subcellular location">
    <subcellularLocation>
        <location evidence="1">Endomembrane system</location>
        <topology evidence="1">Multi-pass membrane protein</topology>
    </subcellularLocation>
</comment>
<proteinExistence type="inferred from homology"/>
<accession>A0ABP1FZF2</accession>
<keyword evidence="3 9" id="KW-0813">Transport</keyword>
<evidence type="ECO:0000256" key="8">
    <source>
        <dbReference type="ARBA" id="ARBA00023136"/>
    </source>
</evidence>
<keyword evidence="6" id="KW-0677">Repeat</keyword>
<dbReference type="InterPro" id="IPR047664">
    <property type="entry name" value="SWEET"/>
</dbReference>
<comment type="function">
    <text evidence="9">Mediates both low-affinity uptake and efflux of sugar across the membrane.</text>
</comment>
<evidence type="ECO:0000256" key="9">
    <source>
        <dbReference type="RuleBase" id="RU910715"/>
    </source>
</evidence>
<keyword evidence="11" id="KW-1185">Reference proteome</keyword>
<sequence>MGVLTSWIVPSLGCFLSIVRHFIATGEVLAVRSGQHLGDLNPLPFAATILNCSGWVVYTVLVRNWFVFISDVPGLLCSIWMTFSLYPYASPSVQNQLNAFIVLAALLWCVLAAATMVLQEHSTQPTVVALWGWTVSVTQVLLMASPLSGLLRAIQQRSSANFHLGVCAMGLLSSSLWAIYAMTIMNLFIAIPNFLGGLLSCASLLVCFIFPRKPAATPAQQEADNVRAAVNAVQMG</sequence>
<feature type="transmembrane region" description="Helical" evidence="9">
    <location>
        <begin position="187"/>
        <end position="210"/>
    </location>
</feature>
<keyword evidence="8 9" id="KW-0472">Membrane</keyword>
<feature type="transmembrane region" description="Helical" evidence="9">
    <location>
        <begin position="100"/>
        <end position="118"/>
    </location>
</feature>